<dbReference type="InterPro" id="IPR021410">
    <property type="entry name" value="FAF"/>
</dbReference>
<dbReference type="OrthoDB" id="676808at2759"/>
<feature type="compositionally biased region" description="Low complexity" evidence="2">
    <location>
        <begin position="40"/>
        <end position="50"/>
    </location>
</feature>
<dbReference type="AlphaFoldDB" id="S8CKN8"/>
<evidence type="ECO:0000256" key="2">
    <source>
        <dbReference type="SAM" id="MobiDB-lite"/>
    </source>
</evidence>
<dbReference type="EMBL" id="AUSU01004340">
    <property type="protein sequence ID" value="EPS65256.1"/>
    <property type="molecule type" value="Genomic_DNA"/>
</dbReference>
<comment type="caution">
    <text evidence="4">The sequence shown here is derived from an EMBL/GenBank/DDBJ whole genome shotgun (WGS) entry which is preliminary data.</text>
</comment>
<feature type="region of interest" description="Disordered" evidence="2">
    <location>
        <begin position="96"/>
        <end position="129"/>
    </location>
</feature>
<protein>
    <recommendedName>
        <fullName evidence="3">FAF domain-containing protein</fullName>
    </recommendedName>
</protein>
<dbReference type="PANTHER" id="PTHR33155:SF9">
    <property type="entry name" value="FANTASTIC FOUR-LIKE PROTEIN (DUF3049)"/>
    <property type="match status" value="1"/>
</dbReference>
<feature type="domain" description="FAF" evidence="3">
    <location>
        <begin position="146"/>
        <end position="196"/>
    </location>
</feature>
<dbReference type="Proteomes" id="UP000015453">
    <property type="component" value="Unassembled WGS sequence"/>
</dbReference>
<feature type="region of interest" description="Disordered" evidence="2">
    <location>
        <begin position="1"/>
        <end position="72"/>
    </location>
</feature>
<dbReference type="PANTHER" id="PTHR33155">
    <property type="entry name" value="FANTASTIC FOUR-LIKE PROTEIN (DUF3049)"/>
    <property type="match status" value="1"/>
</dbReference>
<proteinExistence type="inferred from homology"/>
<evidence type="ECO:0000256" key="1">
    <source>
        <dbReference type="ARBA" id="ARBA00008690"/>
    </source>
</evidence>
<organism evidence="4 5">
    <name type="scientific">Genlisea aurea</name>
    <dbReference type="NCBI Taxonomy" id="192259"/>
    <lineage>
        <taxon>Eukaryota</taxon>
        <taxon>Viridiplantae</taxon>
        <taxon>Streptophyta</taxon>
        <taxon>Embryophyta</taxon>
        <taxon>Tracheophyta</taxon>
        <taxon>Spermatophyta</taxon>
        <taxon>Magnoliopsida</taxon>
        <taxon>eudicotyledons</taxon>
        <taxon>Gunneridae</taxon>
        <taxon>Pentapetalae</taxon>
        <taxon>asterids</taxon>
        <taxon>lamiids</taxon>
        <taxon>Lamiales</taxon>
        <taxon>Lentibulariaceae</taxon>
        <taxon>Genlisea</taxon>
    </lineage>
</organism>
<sequence length="210" mass="23950">MKGGGEVLRRTRHYSFDAFNNYERETRISDPIDRPPTPSSAPSTSFSDTPPTHRKSHCSSSSRHNRDSSESLSLCTEGLGFESFDDVEDVLRNDAFDGDEANAEEEEDDDDDDEYHHHHHHHHDGHLWGESRRAARRSFGSSDLGFPPPISSICGRSVAFRSFKKDGRFILDEVRRIPTRKVLVACRENGRLVMKFNDSSDEEDKNPYEP</sequence>
<evidence type="ECO:0000313" key="5">
    <source>
        <dbReference type="Proteomes" id="UP000015453"/>
    </source>
</evidence>
<keyword evidence="5" id="KW-1185">Reference proteome</keyword>
<evidence type="ECO:0000259" key="3">
    <source>
        <dbReference type="Pfam" id="PF11250"/>
    </source>
</evidence>
<evidence type="ECO:0000313" key="4">
    <source>
        <dbReference type="EMBL" id="EPS65256.1"/>
    </source>
</evidence>
<name>S8CKN8_9LAMI</name>
<dbReference type="Pfam" id="PF11250">
    <property type="entry name" value="FAF"/>
    <property type="match status" value="1"/>
</dbReference>
<comment type="similarity">
    <text evidence="1">Belongs to the fantastic four family.</text>
</comment>
<feature type="compositionally biased region" description="Acidic residues" evidence="2">
    <location>
        <begin position="96"/>
        <end position="113"/>
    </location>
</feature>
<dbReference type="InterPro" id="IPR046431">
    <property type="entry name" value="FAF_dom"/>
</dbReference>
<reference evidence="4 5" key="1">
    <citation type="journal article" date="2013" name="BMC Genomics">
        <title>The miniature genome of a carnivorous plant Genlisea aurea contains a low number of genes and short non-coding sequences.</title>
        <authorList>
            <person name="Leushkin E.V."/>
            <person name="Sutormin R.A."/>
            <person name="Nabieva E.R."/>
            <person name="Penin A.A."/>
            <person name="Kondrashov A.S."/>
            <person name="Logacheva M.D."/>
        </authorList>
    </citation>
    <scope>NUCLEOTIDE SEQUENCE [LARGE SCALE GENOMIC DNA]</scope>
</reference>
<gene>
    <name evidence="4" type="ORF">M569_09520</name>
</gene>
<feature type="compositionally biased region" description="Basic and acidic residues" evidence="2">
    <location>
        <begin position="22"/>
        <end position="33"/>
    </location>
</feature>
<accession>S8CKN8</accession>